<evidence type="ECO:0000256" key="1">
    <source>
        <dbReference type="SAM" id="Phobius"/>
    </source>
</evidence>
<reference evidence="2" key="1">
    <citation type="submission" date="2015-06" db="EMBL/GenBank/DDBJ databases">
        <authorList>
            <person name="Joergensen T."/>
        </authorList>
    </citation>
    <scope>NUCLEOTIDE SEQUENCE</scope>
    <source>
        <plasmid evidence="2">pRGRH1791</plasmid>
    </source>
</reference>
<accession>A0A0H5Q7L0</accession>
<keyword evidence="2" id="KW-0614">Plasmid</keyword>
<proteinExistence type="predicted"/>
<evidence type="ECO:0000313" key="2">
    <source>
        <dbReference type="EMBL" id="CRY97913.1"/>
    </source>
</evidence>
<reference evidence="2" key="2">
    <citation type="submission" date="2015-07" db="EMBL/GenBank/DDBJ databases">
        <title>Plasmids, circular viruses and viroids from rat gut.</title>
        <authorList>
            <person name="Jorgensen T.J."/>
            <person name="Hansen M.A."/>
            <person name="Xu Z."/>
            <person name="Tabak M.A."/>
            <person name="Sorensen S.J."/>
            <person name="Hansen L.H."/>
        </authorList>
    </citation>
    <scope>NUCLEOTIDE SEQUENCE</scope>
    <source>
        <plasmid evidence="2">pRGRH1791</plasmid>
    </source>
</reference>
<keyword evidence="1" id="KW-0472">Membrane</keyword>
<protein>
    <submittedName>
        <fullName evidence="2">Uncharacterized protein</fullName>
    </submittedName>
</protein>
<sequence>MMNIVLLITVLFFLGIALFCAFRYLEKEKYKQRFSGFEDRNDKEHEVLSRFRRQEDFEHECAKLDARVEHSSLDTEGNEQVSYDYPQVVTVKRISTGLEFIYSLPKGMSAEDFEKCVEKGGNLFGNMFIEYSAGKHSNGYAFFKVNTREEGERNVNLEILN</sequence>
<keyword evidence="1" id="KW-1133">Transmembrane helix</keyword>
<feature type="transmembrane region" description="Helical" evidence="1">
    <location>
        <begin position="6"/>
        <end position="25"/>
    </location>
</feature>
<dbReference type="AlphaFoldDB" id="A0A0H5Q7L0"/>
<keyword evidence="1" id="KW-0812">Transmembrane</keyword>
<name>A0A0H5Q7L0_9ZZZZ</name>
<geneLocation type="plasmid" evidence="2">
    <name>pRGRH1791</name>
</geneLocation>
<dbReference type="EMBL" id="LN854290">
    <property type="protein sequence ID" value="CRY97913.1"/>
    <property type="molecule type" value="Genomic_DNA"/>
</dbReference>
<organism evidence="2">
    <name type="scientific">uncultured prokaryote</name>
    <dbReference type="NCBI Taxonomy" id="198431"/>
    <lineage>
        <taxon>unclassified sequences</taxon>
        <taxon>environmental samples</taxon>
    </lineage>
</organism>